<evidence type="ECO:0000256" key="1">
    <source>
        <dbReference type="SAM" id="MobiDB-lite"/>
    </source>
</evidence>
<reference evidence="4 5" key="1">
    <citation type="submission" date="2020-01" db="EMBL/GenBank/DDBJ databases">
        <authorList>
            <consortium name="DOE Joint Genome Institute"/>
            <person name="Haridas S."/>
            <person name="Albert R."/>
            <person name="Binder M."/>
            <person name="Bloem J."/>
            <person name="Labutti K."/>
            <person name="Salamov A."/>
            <person name="Andreopoulos B."/>
            <person name="Baker S.E."/>
            <person name="Barry K."/>
            <person name="Bills G."/>
            <person name="Bluhm B.H."/>
            <person name="Cannon C."/>
            <person name="Castanera R."/>
            <person name="Culley D.E."/>
            <person name="Daum C."/>
            <person name="Ezra D."/>
            <person name="Gonzalez J.B."/>
            <person name="Henrissat B."/>
            <person name="Kuo A."/>
            <person name="Liang C."/>
            <person name="Lipzen A."/>
            <person name="Lutzoni F."/>
            <person name="Magnuson J."/>
            <person name="Mondo S."/>
            <person name="Nolan M."/>
            <person name="Ohm R."/>
            <person name="Pangilinan J."/>
            <person name="Park H.-J.H."/>
            <person name="Ramirez L."/>
            <person name="Alfaro M."/>
            <person name="Sun H."/>
            <person name="Tritt A."/>
            <person name="Yoshinaga Y."/>
            <person name="Zwiers L.-H.L."/>
            <person name="Turgeon B.G."/>
            <person name="Goodwin S.B."/>
            <person name="Spatafora J.W."/>
            <person name="Crous P.W."/>
            <person name="Grigoriev I.V."/>
        </authorList>
    </citation>
    <scope>NUCLEOTIDE SEQUENCE [LARGE SCALE GENOMIC DNA]</scope>
    <source>
        <strain evidence="4 5">CBS 611.86</strain>
    </source>
</reference>
<accession>A0A7C8IE85</accession>
<dbReference type="Proteomes" id="UP000481861">
    <property type="component" value="Unassembled WGS sequence"/>
</dbReference>
<dbReference type="OrthoDB" id="10633734at2759"/>
<evidence type="ECO:0000256" key="2">
    <source>
        <dbReference type="SAM" id="Phobius"/>
    </source>
</evidence>
<keyword evidence="2" id="KW-0812">Transmembrane</keyword>
<feature type="transmembrane region" description="Helical" evidence="2">
    <location>
        <begin position="198"/>
        <end position="217"/>
    </location>
</feature>
<feature type="region of interest" description="Disordered" evidence="1">
    <location>
        <begin position="235"/>
        <end position="270"/>
    </location>
</feature>
<name>A0A7C8IE85_9PLEO</name>
<proteinExistence type="predicted"/>
<sequence length="286" mass="31249">MSAYTNIFLYFFTVFFGLQVPVYAQPEDLAWTNVEGGWIFEIGRTFYLTYVPADDIETKITLRNYDNSELLMNLTDTATGGWFTWTVSESLNPGSVRLELRRPPPMAFDDTIVYLSKRTDTDTVSQSPSPIQTTFQSASMNMMTKASSSASTLSVVMAPSPIDKSSTMSPRIASPTASPLASSLAPMMRSNISTASKVGIVLGAVSAVVFVGIAAFVSGRRVQRKSATNRRLSPHYKHELDGSPIVQCSPTELESKNSEDPGLQELPVEEVAVEMRSDGCSIDEDP</sequence>
<keyword evidence="2" id="KW-1133">Transmembrane helix</keyword>
<evidence type="ECO:0000313" key="4">
    <source>
        <dbReference type="EMBL" id="KAF2871950.1"/>
    </source>
</evidence>
<dbReference type="EMBL" id="JAADJZ010000010">
    <property type="protein sequence ID" value="KAF2871950.1"/>
    <property type="molecule type" value="Genomic_DNA"/>
</dbReference>
<keyword evidence="5" id="KW-1185">Reference proteome</keyword>
<evidence type="ECO:0000313" key="5">
    <source>
        <dbReference type="Proteomes" id="UP000481861"/>
    </source>
</evidence>
<feature type="chain" id="PRO_5028947986" description="Mid2 domain-containing protein" evidence="3">
    <location>
        <begin position="25"/>
        <end position="286"/>
    </location>
</feature>
<comment type="caution">
    <text evidence="4">The sequence shown here is derived from an EMBL/GenBank/DDBJ whole genome shotgun (WGS) entry which is preliminary data.</text>
</comment>
<protein>
    <recommendedName>
        <fullName evidence="6">Mid2 domain-containing protein</fullName>
    </recommendedName>
</protein>
<evidence type="ECO:0000256" key="3">
    <source>
        <dbReference type="SAM" id="SignalP"/>
    </source>
</evidence>
<evidence type="ECO:0008006" key="6">
    <source>
        <dbReference type="Google" id="ProtNLM"/>
    </source>
</evidence>
<feature type="signal peptide" evidence="3">
    <location>
        <begin position="1"/>
        <end position="24"/>
    </location>
</feature>
<keyword evidence="2" id="KW-0472">Membrane</keyword>
<dbReference type="AlphaFoldDB" id="A0A7C8IE85"/>
<organism evidence="4 5">
    <name type="scientific">Massariosphaeria phaeospora</name>
    <dbReference type="NCBI Taxonomy" id="100035"/>
    <lineage>
        <taxon>Eukaryota</taxon>
        <taxon>Fungi</taxon>
        <taxon>Dikarya</taxon>
        <taxon>Ascomycota</taxon>
        <taxon>Pezizomycotina</taxon>
        <taxon>Dothideomycetes</taxon>
        <taxon>Pleosporomycetidae</taxon>
        <taxon>Pleosporales</taxon>
        <taxon>Pleosporales incertae sedis</taxon>
        <taxon>Massariosphaeria</taxon>
    </lineage>
</organism>
<keyword evidence="3" id="KW-0732">Signal</keyword>
<gene>
    <name evidence="4" type="ORF">BDV95DRAFT_606521</name>
</gene>